<dbReference type="Proteomes" id="UP000182840">
    <property type="component" value="Chromosome"/>
</dbReference>
<dbReference type="GO" id="GO:0003677">
    <property type="term" value="F:DNA binding"/>
    <property type="evidence" value="ECO:0007669"/>
    <property type="project" value="UniProtKB-UniRule"/>
</dbReference>
<dbReference type="GO" id="GO:0000160">
    <property type="term" value="P:phosphorelay signal transduction system"/>
    <property type="evidence" value="ECO:0007669"/>
    <property type="project" value="InterPro"/>
</dbReference>
<dbReference type="Gene3D" id="1.10.10.10">
    <property type="entry name" value="Winged helix-like DNA-binding domain superfamily/Winged helix DNA-binding domain"/>
    <property type="match status" value="1"/>
</dbReference>
<evidence type="ECO:0000256" key="2">
    <source>
        <dbReference type="PROSITE-ProRule" id="PRU01091"/>
    </source>
</evidence>
<dbReference type="GO" id="GO:0006355">
    <property type="term" value="P:regulation of DNA-templated transcription"/>
    <property type="evidence" value="ECO:0007669"/>
    <property type="project" value="InterPro"/>
</dbReference>
<evidence type="ECO:0000256" key="1">
    <source>
        <dbReference type="ARBA" id="ARBA00023125"/>
    </source>
</evidence>
<dbReference type="InterPro" id="IPR001867">
    <property type="entry name" value="OmpR/PhoB-type_DNA-bd"/>
</dbReference>
<evidence type="ECO:0000313" key="5">
    <source>
        <dbReference type="Proteomes" id="UP000182840"/>
    </source>
</evidence>
<dbReference type="InterPro" id="IPR036388">
    <property type="entry name" value="WH-like_DNA-bd_sf"/>
</dbReference>
<dbReference type="InterPro" id="IPR016032">
    <property type="entry name" value="Sig_transdc_resp-reg_C-effctor"/>
</dbReference>
<keyword evidence="1 2" id="KW-0238">DNA-binding</keyword>
<dbReference type="RefSeq" id="WP_072602014.1">
    <property type="nucleotide sequence ID" value="NZ_CP018171.1"/>
</dbReference>
<evidence type="ECO:0000259" key="3">
    <source>
        <dbReference type="PROSITE" id="PS51755"/>
    </source>
</evidence>
<feature type="DNA-binding region" description="OmpR/PhoB-type" evidence="2">
    <location>
        <begin position="209"/>
        <end position="317"/>
    </location>
</feature>
<gene>
    <name evidence="4" type="ORF">BSQ44_03775</name>
</gene>
<dbReference type="KEGG" id="meso:BSQ44_03775"/>
<dbReference type="AlphaFoldDB" id="A0A1L3SMP9"/>
<dbReference type="PROSITE" id="PS51755">
    <property type="entry name" value="OMPR_PHOB"/>
    <property type="match status" value="1"/>
</dbReference>
<evidence type="ECO:0000313" key="4">
    <source>
        <dbReference type="EMBL" id="APH70602.1"/>
    </source>
</evidence>
<dbReference type="SUPFAM" id="SSF46894">
    <property type="entry name" value="C-terminal effector domain of the bipartite response regulators"/>
    <property type="match status" value="1"/>
</dbReference>
<dbReference type="STRING" id="1670800.BSQ44_03775"/>
<feature type="domain" description="OmpR/PhoB-type" evidence="3">
    <location>
        <begin position="209"/>
        <end position="317"/>
    </location>
</feature>
<organism evidence="4 5">
    <name type="scientific">Aquibium oceanicum</name>
    <dbReference type="NCBI Taxonomy" id="1670800"/>
    <lineage>
        <taxon>Bacteria</taxon>
        <taxon>Pseudomonadati</taxon>
        <taxon>Pseudomonadota</taxon>
        <taxon>Alphaproteobacteria</taxon>
        <taxon>Hyphomicrobiales</taxon>
        <taxon>Phyllobacteriaceae</taxon>
        <taxon>Aquibium</taxon>
    </lineage>
</organism>
<dbReference type="OrthoDB" id="7760280at2"/>
<sequence length="326" mass="35048">MTETLPRLLLRLSETGDPAILWGRQAAPHAGRDFERLLDHGVLVEQAPATEWDVCPACDCGLDARPIHQVNGRHIALCPTDRRSDLVLGDDDLRSFRIHPSALVREIAMASGFGGEPAPVAAGIWHLGETSAQRALFLALSRDAVPQPGMIGLMRSVARSSPISVIAPAMAADDWARLVDAGLHVVAGSHCIACDGTAPGFSIDQSKLEPQPSLAPRLVIQRAAKTVSLDGTPKTLSDQEFQLLVLLAEHALKSPAIVENRAIEAHIWGASIHRISSQVREPVRALRNALARGSADATSVRALIENRRNPNGYRLAIEPNEIAITD</sequence>
<accession>A0A1L3SMP9</accession>
<name>A0A1L3SMP9_9HYPH</name>
<dbReference type="EMBL" id="CP018171">
    <property type="protein sequence ID" value="APH70602.1"/>
    <property type="molecule type" value="Genomic_DNA"/>
</dbReference>
<reference evidence="5" key="1">
    <citation type="submission" date="2016-11" db="EMBL/GenBank/DDBJ databases">
        <title>Mesorhizobium oceanicum sp. nov., isolated from deep seawater in South China Sea.</title>
        <authorList>
            <person name="Fu G.-Y."/>
        </authorList>
    </citation>
    <scope>NUCLEOTIDE SEQUENCE [LARGE SCALE GENOMIC DNA]</scope>
    <source>
        <strain evidence="5">B7</strain>
    </source>
</reference>
<keyword evidence="5" id="KW-1185">Reference proteome</keyword>
<proteinExistence type="predicted"/>
<protein>
    <recommendedName>
        <fullName evidence="3">OmpR/PhoB-type domain-containing protein</fullName>
    </recommendedName>
</protein>